<dbReference type="InterPro" id="IPR002477">
    <property type="entry name" value="Peptidoglycan-bd-like"/>
</dbReference>
<evidence type="ECO:0000256" key="7">
    <source>
        <dbReference type="PROSITE-ProRule" id="PRU01373"/>
    </source>
</evidence>
<feature type="active site" description="Proton donor/acceptor" evidence="7">
    <location>
        <position position="290"/>
    </location>
</feature>
<dbReference type="Pfam" id="PF03734">
    <property type="entry name" value="YkuD"/>
    <property type="match status" value="1"/>
</dbReference>
<evidence type="ECO:0000256" key="8">
    <source>
        <dbReference type="SAM" id="SignalP"/>
    </source>
</evidence>
<dbReference type="Gene3D" id="1.10.101.10">
    <property type="entry name" value="PGBD-like superfamily/PGBD"/>
    <property type="match status" value="1"/>
</dbReference>
<evidence type="ECO:0000256" key="1">
    <source>
        <dbReference type="ARBA" id="ARBA00004752"/>
    </source>
</evidence>
<evidence type="ECO:0000256" key="5">
    <source>
        <dbReference type="ARBA" id="ARBA00022984"/>
    </source>
</evidence>
<dbReference type="Gene3D" id="2.40.440.10">
    <property type="entry name" value="L,D-transpeptidase catalytic domain-like"/>
    <property type="match status" value="1"/>
</dbReference>
<gene>
    <name evidence="10" type="ORF">DC363_15865</name>
</gene>
<dbReference type="OrthoDB" id="9787225at2"/>
<dbReference type="GO" id="GO:0071972">
    <property type="term" value="F:peptidoglycan L,D-transpeptidase activity"/>
    <property type="evidence" value="ECO:0007669"/>
    <property type="project" value="TreeGrafter"/>
</dbReference>
<evidence type="ECO:0000256" key="4">
    <source>
        <dbReference type="ARBA" id="ARBA00022960"/>
    </source>
</evidence>
<feature type="chain" id="PRO_5015543564" evidence="8">
    <location>
        <begin position="25"/>
        <end position="331"/>
    </location>
</feature>
<dbReference type="GO" id="GO:0071555">
    <property type="term" value="P:cell wall organization"/>
    <property type="evidence" value="ECO:0007669"/>
    <property type="project" value="UniProtKB-UniRule"/>
</dbReference>
<dbReference type="InterPro" id="IPR050979">
    <property type="entry name" value="LD-transpeptidase"/>
</dbReference>
<dbReference type="PANTHER" id="PTHR30582:SF30">
    <property type="entry name" value="BLR4375 PROTEIN"/>
    <property type="match status" value="1"/>
</dbReference>
<feature type="domain" description="L,D-TPase catalytic" evidence="9">
    <location>
        <begin position="197"/>
        <end position="330"/>
    </location>
</feature>
<keyword evidence="4 7" id="KW-0133">Cell shape</keyword>
<evidence type="ECO:0000256" key="6">
    <source>
        <dbReference type="ARBA" id="ARBA00023316"/>
    </source>
</evidence>
<dbReference type="PROSITE" id="PS52029">
    <property type="entry name" value="LD_TPASE"/>
    <property type="match status" value="1"/>
</dbReference>
<protein>
    <submittedName>
        <fullName evidence="10">Murein L,D-transpeptidase</fullName>
    </submittedName>
</protein>
<dbReference type="PANTHER" id="PTHR30582">
    <property type="entry name" value="L,D-TRANSPEPTIDASE"/>
    <property type="match status" value="1"/>
</dbReference>
<dbReference type="GO" id="GO:0008360">
    <property type="term" value="P:regulation of cell shape"/>
    <property type="evidence" value="ECO:0007669"/>
    <property type="project" value="UniProtKB-UniRule"/>
</dbReference>
<dbReference type="InterPro" id="IPR005490">
    <property type="entry name" value="LD_TPept_cat_dom"/>
</dbReference>
<comment type="caution">
    <text evidence="10">The sequence shown here is derived from an EMBL/GenBank/DDBJ whole genome shotgun (WGS) entry which is preliminary data.</text>
</comment>
<evidence type="ECO:0000259" key="9">
    <source>
        <dbReference type="PROSITE" id="PS52029"/>
    </source>
</evidence>
<evidence type="ECO:0000313" key="11">
    <source>
        <dbReference type="Proteomes" id="UP000244817"/>
    </source>
</evidence>
<comment type="similarity">
    <text evidence="2">Belongs to the YkuD family.</text>
</comment>
<keyword evidence="8" id="KW-0732">Signal</keyword>
<dbReference type="InterPro" id="IPR036365">
    <property type="entry name" value="PGBD-like_sf"/>
</dbReference>
<accession>A0A2T7FT27</accession>
<evidence type="ECO:0000313" key="10">
    <source>
        <dbReference type="EMBL" id="PVA05292.1"/>
    </source>
</evidence>
<keyword evidence="11" id="KW-1185">Reference proteome</keyword>
<comment type="pathway">
    <text evidence="1 7">Cell wall biogenesis; peptidoglycan biosynthesis.</text>
</comment>
<dbReference type="InterPro" id="IPR038063">
    <property type="entry name" value="Transpep_catalytic_dom"/>
</dbReference>
<dbReference type="RefSeq" id="WP_108642140.1">
    <property type="nucleotide sequence ID" value="NZ_QCYG01000012.1"/>
</dbReference>
<evidence type="ECO:0000256" key="2">
    <source>
        <dbReference type="ARBA" id="ARBA00005992"/>
    </source>
</evidence>
<dbReference type="GO" id="GO:0018104">
    <property type="term" value="P:peptidoglycan-protein cross-linking"/>
    <property type="evidence" value="ECO:0007669"/>
    <property type="project" value="TreeGrafter"/>
</dbReference>
<feature type="signal peptide" evidence="8">
    <location>
        <begin position="1"/>
        <end position="24"/>
    </location>
</feature>
<dbReference type="UniPathway" id="UPA00219"/>
<dbReference type="Proteomes" id="UP000244817">
    <property type="component" value="Unassembled WGS sequence"/>
</dbReference>
<organism evidence="10 11">
    <name type="scientific">Thalassorhabdomicrobium marinisediminis</name>
    <dbReference type="NCBI Taxonomy" id="2170577"/>
    <lineage>
        <taxon>Bacteria</taxon>
        <taxon>Pseudomonadati</taxon>
        <taxon>Pseudomonadota</taxon>
        <taxon>Alphaproteobacteria</taxon>
        <taxon>Rhodobacterales</taxon>
        <taxon>Paracoccaceae</taxon>
        <taxon>Thalassorhabdomicrobium</taxon>
    </lineage>
</organism>
<dbReference type="EMBL" id="QCYG01000012">
    <property type="protein sequence ID" value="PVA05292.1"/>
    <property type="molecule type" value="Genomic_DNA"/>
</dbReference>
<keyword evidence="3" id="KW-0808">Transferase</keyword>
<feature type="active site" description="Nucleophile" evidence="7">
    <location>
        <position position="306"/>
    </location>
</feature>
<keyword evidence="5 7" id="KW-0573">Peptidoglycan synthesis</keyword>
<dbReference type="AlphaFoldDB" id="A0A2T7FT27"/>
<keyword evidence="6 7" id="KW-0961">Cell wall biogenesis/degradation</keyword>
<proteinExistence type="inferred from homology"/>
<dbReference type="GO" id="GO:0005576">
    <property type="term" value="C:extracellular region"/>
    <property type="evidence" value="ECO:0007669"/>
    <property type="project" value="TreeGrafter"/>
</dbReference>
<evidence type="ECO:0000256" key="3">
    <source>
        <dbReference type="ARBA" id="ARBA00022679"/>
    </source>
</evidence>
<reference evidence="10 11" key="1">
    <citation type="submission" date="2018-04" db="EMBL/GenBank/DDBJ databases">
        <title>Pelagivirga bohaiensis gen. nov., sp. nov., a bacterium isolated from the Bohai Sea.</title>
        <authorList>
            <person name="Ji X."/>
        </authorList>
    </citation>
    <scope>NUCLEOTIDE SEQUENCE [LARGE SCALE GENOMIC DNA]</scope>
    <source>
        <strain evidence="10 11">BH-SD16</strain>
    </source>
</reference>
<dbReference type="Pfam" id="PF01471">
    <property type="entry name" value="PG_binding_1"/>
    <property type="match status" value="1"/>
</dbReference>
<dbReference type="CDD" id="cd16913">
    <property type="entry name" value="YkuD_like"/>
    <property type="match status" value="1"/>
</dbReference>
<name>A0A2T7FT27_9RHOB</name>
<sequence length="331" mass="34817">MRSHSPLILAAATLPLAVMGSLAAAQSDGADPSIDANAIEAATYDGGPLPEGQSALTAKVQVLLDRANISPGIVDGWKGGMSSSAIHAFEVREGLTADGVMDQAVWDALGGNAAAPITSTYTVTEEDHARIGGPLPDDYAEMAKMDWLHYTSVSEKLAEDFHMDQEFLEALNPGSNFAPGNTITVVQPTEDATGEVADIEIDKSSQRLIARDASGGIIANYPVAIGSEQTPSPSGNVEVEAIAIEPTYSYNPDLNFQQGDNDEFLTIPPGPNGPVGLVWIDLSKPTYGIHGTPEPASLFTAQSHGCVRMTNWDALELAHMVSAGTTVRFVE</sequence>
<dbReference type="GO" id="GO:0016740">
    <property type="term" value="F:transferase activity"/>
    <property type="evidence" value="ECO:0007669"/>
    <property type="project" value="UniProtKB-KW"/>
</dbReference>
<dbReference type="InterPro" id="IPR036366">
    <property type="entry name" value="PGBDSf"/>
</dbReference>
<dbReference type="SUPFAM" id="SSF47090">
    <property type="entry name" value="PGBD-like"/>
    <property type="match status" value="1"/>
</dbReference>
<dbReference type="SUPFAM" id="SSF141523">
    <property type="entry name" value="L,D-transpeptidase catalytic domain-like"/>
    <property type="match status" value="1"/>
</dbReference>